<dbReference type="EMBL" id="DSBW01000013">
    <property type="protein sequence ID" value="HED30197.1"/>
    <property type="molecule type" value="Genomic_DNA"/>
</dbReference>
<keyword evidence="1" id="KW-0472">Membrane</keyword>
<accession>A0A831SQQ6</accession>
<dbReference type="InterPro" id="IPR041916">
    <property type="entry name" value="Anti_sigma_zinc_sf"/>
</dbReference>
<feature type="domain" description="Putative zinc-finger" evidence="2">
    <location>
        <begin position="4"/>
        <end position="38"/>
    </location>
</feature>
<feature type="transmembrane region" description="Helical" evidence="1">
    <location>
        <begin position="84"/>
        <end position="105"/>
    </location>
</feature>
<organism evidence="3">
    <name type="scientific">Prosthecochloris aestuarii</name>
    <dbReference type="NCBI Taxonomy" id="1102"/>
    <lineage>
        <taxon>Bacteria</taxon>
        <taxon>Pseudomonadati</taxon>
        <taxon>Chlorobiota</taxon>
        <taxon>Chlorobiia</taxon>
        <taxon>Chlorobiales</taxon>
        <taxon>Chlorobiaceae</taxon>
        <taxon>Prosthecochloris</taxon>
    </lineage>
</organism>
<dbReference type="Proteomes" id="UP000886335">
    <property type="component" value="Unassembled WGS sequence"/>
</dbReference>
<keyword evidence="1" id="KW-1133">Transmembrane helix</keyword>
<reference evidence="3" key="1">
    <citation type="journal article" date="2020" name="mSystems">
        <title>Genome- and Community-Level Interaction Insights into Carbon Utilization and Element Cycling Functions of Hydrothermarchaeota in Hydrothermal Sediment.</title>
        <authorList>
            <person name="Zhou Z."/>
            <person name="Liu Y."/>
            <person name="Xu W."/>
            <person name="Pan J."/>
            <person name="Luo Z.H."/>
            <person name="Li M."/>
        </authorList>
    </citation>
    <scope>NUCLEOTIDE SEQUENCE [LARGE SCALE GENOMIC DNA]</scope>
    <source>
        <strain evidence="3">SpSt-1181</strain>
    </source>
</reference>
<dbReference type="Pfam" id="PF13490">
    <property type="entry name" value="zf-HC2"/>
    <property type="match status" value="1"/>
</dbReference>
<comment type="caution">
    <text evidence="3">The sequence shown here is derived from an EMBL/GenBank/DDBJ whole genome shotgun (WGS) entry which is preliminary data.</text>
</comment>
<dbReference type="InterPro" id="IPR027383">
    <property type="entry name" value="Znf_put"/>
</dbReference>
<gene>
    <name evidence="3" type="ORF">ENN50_00585</name>
</gene>
<dbReference type="Gene3D" id="1.10.10.1320">
    <property type="entry name" value="Anti-sigma factor, zinc-finger domain"/>
    <property type="match status" value="1"/>
</dbReference>
<sequence length="157" mass="17342">MIPCQKAQELLADDALGLCSREDQQVLRDHLDMCEACRAEAERFRSAVHLLGQKELPYPVPDMTDIVVKRAGAEKYPKLWMKRVIVPLAAAAAAVFMIITGPSLFERQASMTGDSVISAYVEDVEQLGILELFQAGDDGFSYESYGVPEALAEYLVD</sequence>
<evidence type="ECO:0000256" key="1">
    <source>
        <dbReference type="SAM" id="Phobius"/>
    </source>
</evidence>
<protein>
    <recommendedName>
        <fullName evidence="2">Putative zinc-finger domain-containing protein</fullName>
    </recommendedName>
</protein>
<proteinExistence type="predicted"/>
<evidence type="ECO:0000313" key="3">
    <source>
        <dbReference type="EMBL" id="HED30197.1"/>
    </source>
</evidence>
<name>A0A831SQQ6_PROAE</name>
<dbReference type="AlphaFoldDB" id="A0A831SQQ6"/>
<evidence type="ECO:0000259" key="2">
    <source>
        <dbReference type="Pfam" id="PF13490"/>
    </source>
</evidence>
<keyword evidence="1" id="KW-0812">Transmembrane</keyword>